<evidence type="ECO:0000256" key="1">
    <source>
        <dbReference type="ARBA" id="ARBA00008645"/>
    </source>
</evidence>
<dbReference type="InterPro" id="IPR029058">
    <property type="entry name" value="AB_hydrolase_fold"/>
</dbReference>
<dbReference type="PANTHER" id="PTHR14189">
    <property type="entry name" value="PROTEIN PHOSPHATASE METHYLESTERASE-1 RELATED"/>
    <property type="match status" value="1"/>
</dbReference>
<dbReference type="SUPFAM" id="SSF53474">
    <property type="entry name" value="alpha/beta-Hydrolases"/>
    <property type="match status" value="1"/>
</dbReference>
<name>A0A1S3D314_DIACI</name>
<keyword evidence="9" id="KW-1185">Reference proteome</keyword>
<feature type="signal peptide" evidence="7">
    <location>
        <begin position="1"/>
        <end position="19"/>
    </location>
</feature>
<comment type="catalytic activity">
    <reaction evidence="5">
        <text>[phosphatase 2A protein]-C-terminal L-leucine methyl ester + H2O = [phosphatase 2A protein]-C-terminal L-leucine + methanol + H(+)</text>
        <dbReference type="Rhea" id="RHEA:48548"/>
        <dbReference type="Rhea" id="RHEA-COMP:12134"/>
        <dbReference type="Rhea" id="RHEA-COMP:12135"/>
        <dbReference type="ChEBI" id="CHEBI:15377"/>
        <dbReference type="ChEBI" id="CHEBI:15378"/>
        <dbReference type="ChEBI" id="CHEBI:17790"/>
        <dbReference type="ChEBI" id="CHEBI:90516"/>
        <dbReference type="ChEBI" id="CHEBI:90517"/>
        <dbReference type="EC" id="3.1.1.89"/>
    </reaction>
</comment>
<keyword evidence="7" id="KW-0732">Signal</keyword>
<dbReference type="KEGG" id="dci:103510336"/>
<dbReference type="STRING" id="121845.A0A1S3D314"/>
<feature type="compositionally biased region" description="Polar residues" evidence="6">
    <location>
        <begin position="355"/>
        <end position="365"/>
    </location>
</feature>
<dbReference type="Proteomes" id="UP000079169">
    <property type="component" value="Unplaced"/>
</dbReference>
<dbReference type="RefSeq" id="XP_008473209.2">
    <property type="nucleotide sequence ID" value="XM_008474987.3"/>
</dbReference>
<accession>A0A1S3D314</accession>
<comment type="similarity">
    <text evidence="1">Belongs to the AB hydrolase superfamily.</text>
</comment>
<reference evidence="10" key="1">
    <citation type="submission" date="2025-08" db="UniProtKB">
        <authorList>
            <consortium name="RefSeq"/>
        </authorList>
    </citation>
    <scope>IDENTIFICATION</scope>
</reference>
<keyword evidence="3" id="KW-0719">Serine esterase</keyword>
<dbReference type="GeneID" id="103510336"/>
<evidence type="ECO:0000256" key="4">
    <source>
        <dbReference type="ARBA" id="ARBA00022801"/>
    </source>
</evidence>
<dbReference type="InterPro" id="IPR000073">
    <property type="entry name" value="AB_hydrolase_1"/>
</dbReference>
<dbReference type="PaxDb" id="121845-A0A1S3D314"/>
<evidence type="ECO:0000256" key="6">
    <source>
        <dbReference type="SAM" id="MobiDB-lite"/>
    </source>
</evidence>
<dbReference type="Gene3D" id="3.40.50.1820">
    <property type="entry name" value="alpha/beta hydrolase"/>
    <property type="match status" value="2"/>
</dbReference>
<feature type="region of interest" description="Disordered" evidence="6">
    <location>
        <begin position="178"/>
        <end position="200"/>
    </location>
</feature>
<evidence type="ECO:0000256" key="5">
    <source>
        <dbReference type="ARBA" id="ARBA00049203"/>
    </source>
</evidence>
<evidence type="ECO:0000256" key="2">
    <source>
        <dbReference type="ARBA" id="ARBA00013111"/>
    </source>
</evidence>
<dbReference type="InterPro" id="IPR016812">
    <property type="entry name" value="PPase_methylesterase_euk"/>
</dbReference>
<keyword evidence="4" id="KW-0378">Hydrolase</keyword>
<feature type="compositionally biased region" description="Polar residues" evidence="6">
    <location>
        <begin position="178"/>
        <end position="192"/>
    </location>
</feature>
<feature type="region of interest" description="Disordered" evidence="6">
    <location>
        <begin position="353"/>
        <end position="394"/>
    </location>
</feature>
<gene>
    <name evidence="10" type="primary">LOC103510336</name>
</gene>
<dbReference type="Pfam" id="PF12697">
    <property type="entry name" value="Abhydrolase_6"/>
    <property type="match status" value="1"/>
</dbReference>
<evidence type="ECO:0000313" key="10">
    <source>
        <dbReference type="RefSeq" id="XP_008473209.2"/>
    </source>
</evidence>
<feature type="domain" description="AB hydrolase-1" evidence="8">
    <location>
        <begin position="18"/>
        <end position="128"/>
    </location>
</feature>
<evidence type="ECO:0000259" key="8">
    <source>
        <dbReference type="Pfam" id="PF12697"/>
    </source>
</evidence>
<protein>
    <recommendedName>
        <fullName evidence="2">protein phosphatase methylesterase-1</fullName>
        <ecNumber evidence="2">3.1.1.89</ecNumber>
    </recommendedName>
</protein>
<dbReference type="GO" id="GO:0051723">
    <property type="term" value="F:protein methylesterase activity"/>
    <property type="evidence" value="ECO:0007669"/>
    <property type="project" value="InterPro"/>
</dbReference>
<evidence type="ECO:0000256" key="7">
    <source>
        <dbReference type="SAM" id="SignalP"/>
    </source>
</evidence>
<proteinExistence type="inferred from homology"/>
<evidence type="ECO:0000256" key="3">
    <source>
        <dbReference type="ARBA" id="ARBA00022487"/>
    </source>
</evidence>
<feature type="region of interest" description="Disordered" evidence="6">
    <location>
        <begin position="311"/>
        <end position="331"/>
    </location>
</feature>
<feature type="region of interest" description="Disordered" evidence="6">
    <location>
        <begin position="256"/>
        <end position="282"/>
    </location>
</feature>
<organism evidence="9 10">
    <name type="scientific">Diaphorina citri</name>
    <name type="common">Asian citrus psyllid</name>
    <dbReference type="NCBI Taxonomy" id="121845"/>
    <lineage>
        <taxon>Eukaryota</taxon>
        <taxon>Metazoa</taxon>
        <taxon>Ecdysozoa</taxon>
        <taxon>Arthropoda</taxon>
        <taxon>Hexapoda</taxon>
        <taxon>Insecta</taxon>
        <taxon>Pterygota</taxon>
        <taxon>Neoptera</taxon>
        <taxon>Paraneoptera</taxon>
        <taxon>Hemiptera</taxon>
        <taxon>Sternorrhyncha</taxon>
        <taxon>Psylloidea</taxon>
        <taxon>Psyllidae</taxon>
        <taxon>Diaphorininae</taxon>
        <taxon>Diaphorina</taxon>
    </lineage>
</organism>
<dbReference type="EC" id="3.1.1.89" evidence="2"/>
<feature type="chain" id="PRO_5018333540" description="protein phosphatase methylesterase-1" evidence="7">
    <location>
        <begin position="20"/>
        <end position="525"/>
    </location>
</feature>
<dbReference type="AlphaFoldDB" id="A0A1S3D314"/>
<sequence length="525" mass="57867">MSLCLVLVLICAAHQLVRAGHGDTHVSCEEDLSMDRLVKDLSECVQNLFKDDPVTPSLILMGHSMGGALATRLASAPCIISGLIQALIVLDVVEGSALESLSHMNNVLQTRPRGFQTIKDAIFWSATKSQTDDFAPIRVSVPGQLKQIDTNEPATHYVQEEQEYWKKFVSSRSTIDNLSLGAENTPNRSAADTPSLGGHERSAFQPVVAPASTSQRPPFTVESQVNYSQHRGLPAVVPTYNSASLHFRSARFISEAEAESGTSRTEDNAGPRVSPARPQPVPVDSEFLERLKEDSNSMDDSNSMFDDDNARALPNAGRVMNPAPTQSAASQQLFRPISPARFGGTEPISARGLANIQTNSSTERNGSGELPTGRSRMHPPGPRRSLDSSLPPIPQGNTLMFPWKRGEYAQPSNSPNKYTWRVNLFSSETFWEEWFTGMSDSFLECPAKKLLILCGTDRLDTKLLRGQMQGKFQTIYIKCGHQIQEDRPDELSDEVSQFLIRQKLCEPMYSPTASPVFMPPFRLSN</sequence>
<dbReference type="PANTHER" id="PTHR14189:SF0">
    <property type="entry name" value="PROTEIN PHOSPHATASE METHYLESTERASE 1"/>
    <property type="match status" value="1"/>
</dbReference>
<evidence type="ECO:0000313" key="9">
    <source>
        <dbReference type="Proteomes" id="UP000079169"/>
    </source>
</evidence>